<dbReference type="Pfam" id="PF12796">
    <property type="entry name" value="Ank_2"/>
    <property type="match status" value="1"/>
</dbReference>
<keyword evidence="1" id="KW-0677">Repeat</keyword>
<keyword evidence="4" id="KW-0378">Hydrolase</keyword>
<dbReference type="PANTHER" id="PTHR24198">
    <property type="entry name" value="ANKYRIN REPEAT AND PROTEIN KINASE DOMAIN-CONTAINING PROTEIN"/>
    <property type="match status" value="1"/>
</dbReference>
<dbReference type="VEuPathDB" id="ToxoDB:TGRUB_216680A"/>
<dbReference type="SUPFAM" id="SSF48403">
    <property type="entry name" value="Ankyrin repeat"/>
    <property type="match status" value="1"/>
</dbReference>
<feature type="non-terminal residue" evidence="4">
    <location>
        <position position="88"/>
    </location>
</feature>
<dbReference type="Proteomes" id="UP000028834">
    <property type="component" value="Unassembled WGS sequence"/>
</dbReference>
<evidence type="ECO:0000313" key="5">
    <source>
        <dbReference type="Proteomes" id="UP000028834"/>
    </source>
</evidence>
<evidence type="ECO:0000256" key="2">
    <source>
        <dbReference type="ARBA" id="ARBA00023043"/>
    </source>
</evidence>
<evidence type="ECO:0000313" key="4">
    <source>
        <dbReference type="EMBL" id="KFG58443.1"/>
    </source>
</evidence>
<accession>A0A086LP75</accession>
<evidence type="ECO:0000256" key="3">
    <source>
        <dbReference type="PROSITE-ProRule" id="PRU00023"/>
    </source>
</evidence>
<comment type="caution">
    <text evidence="4">The sequence shown here is derived from an EMBL/GenBank/DDBJ whole genome shotgun (WGS) entry which is preliminary data.</text>
</comment>
<dbReference type="GO" id="GO:0004623">
    <property type="term" value="F:phospholipase A2 activity"/>
    <property type="evidence" value="ECO:0007669"/>
    <property type="project" value="UniProtKB-EC"/>
</dbReference>
<dbReference type="InterPro" id="IPR002110">
    <property type="entry name" value="Ankyrin_rpt"/>
</dbReference>
<feature type="repeat" description="ANK" evidence="3">
    <location>
        <begin position="32"/>
        <end position="65"/>
    </location>
</feature>
<name>A0A086LP75_TOXGO</name>
<keyword evidence="2 3" id="KW-0040">ANK repeat</keyword>
<dbReference type="EMBL" id="AFYV02002526">
    <property type="protein sequence ID" value="KFG58443.1"/>
    <property type="molecule type" value="Genomic_DNA"/>
</dbReference>
<protein>
    <submittedName>
        <fullName evidence="4">Ankyrin repeat-containing protein</fullName>
        <ecNumber evidence="4">3.1.1.4</ecNumber>
    </submittedName>
</protein>
<dbReference type="PROSITE" id="PS50088">
    <property type="entry name" value="ANK_REPEAT"/>
    <property type="match status" value="2"/>
</dbReference>
<dbReference type="AlphaFoldDB" id="A0A086LP75"/>
<reference evidence="4 5" key="1">
    <citation type="submission" date="2014-05" db="EMBL/GenBank/DDBJ databases">
        <authorList>
            <person name="Sibley D."/>
            <person name="Venepally P."/>
            <person name="Karamycheva S."/>
            <person name="Hadjithomas M."/>
            <person name="Khan A."/>
            <person name="Brunk B."/>
            <person name="Roos D."/>
            <person name="Caler E."/>
            <person name="Lorenzi H."/>
        </authorList>
    </citation>
    <scope>NUCLEOTIDE SEQUENCE [LARGE SCALE GENOMIC DNA]</scope>
    <source>
        <strain evidence="4 5">RUB</strain>
    </source>
</reference>
<gene>
    <name evidence="4" type="ORF">TGRUB_216680A</name>
</gene>
<proteinExistence type="predicted"/>
<dbReference type="InterPro" id="IPR036770">
    <property type="entry name" value="Ankyrin_rpt-contain_sf"/>
</dbReference>
<dbReference type="Gene3D" id="1.25.40.20">
    <property type="entry name" value="Ankyrin repeat-containing domain"/>
    <property type="match status" value="1"/>
</dbReference>
<dbReference type="PANTHER" id="PTHR24198:SF165">
    <property type="entry name" value="ANKYRIN REPEAT-CONTAINING PROTEIN-RELATED"/>
    <property type="match status" value="1"/>
</dbReference>
<organism evidence="4 5">
    <name type="scientific">Toxoplasma gondii RUB</name>
    <dbReference type="NCBI Taxonomy" id="935652"/>
    <lineage>
        <taxon>Eukaryota</taxon>
        <taxon>Sar</taxon>
        <taxon>Alveolata</taxon>
        <taxon>Apicomplexa</taxon>
        <taxon>Conoidasida</taxon>
        <taxon>Coccidia</taxon>
        <taxon>Eucoccidiorida</taxon>
        <taxon>Eimeriorina</taxon>
        <taxon>Sarcocystidae</taxon>
        <taxon>Toxoplasma</taxon>
    </lineage>
</organism>
<sequence length="88" mass="9489">MEKLRKAVRKGAVEEVRGLVLEGADVNALDKRGVNALHVAAEMNDLDLLDALLESPKADVNIVDQVQGWTPIVHCLCASGGDTSILRR</sequence>
<feature type="repeat" description="ANK" evidence="3">
    <location>
        <begin position="1"/>
        <end position="31"/>
    </location>
</feature>
<dbReference type="EC" id="3.1.1.4" evidence="4"/>
<evidence type="ECO:0000256" key="1">
    <source>
        <dbReference type="ARBA" id="ARBA00022737"/>
    </source>
</evidence>